<dbReference type="AlphaFoldDB" id="A0A1G9UWY4"/>
<dbReference type="GO" id="GO:0051701">
    <property type="term" value="P:biological process involved in interaction with host"/>
    <property type="evidence" value="ECO:0007669"/>
    <property type="project" value="TreeGrafter"/>
</dbReference>
<dbReference type="NCBIfam" id="TIGR00996">
    <property type="entry name" value="Mtu_fam_mce"/>
    <property type="match status" value="1"/>
</dbReference>
<evidence type="ECO:0000313" key="4">
    <source>
        <dbReference type="Proteomes" id="UP000199682"/>
    </source>
</evidence>
<dbReference type="PANTHER" id="PTHR33371">
    <property type="entry name" value="INTERMEMBRANE PHOSPHOLIPID TRANSPORT SYSTEM BINDING PROTEIN MLAD-RELATED"/>
    <property type="match status" value="1"/>
</dbReference>
<dbReference type="PANTHER" id="PTHR33371:SF17">
    <property type="entry name" value="MCE-FAMILY PROTEIN MCE1B"/>
    <property type="match status" value="1"/>
</dbReference>
<evidence type="ECO:0000259" key="2">
    <source>
        <dbReference type="Pfam" id="PF11887"/>
    </source>
</evidence>
<dbReference type="Pfam" id="PF02470">
    <property type="entry name" value="MlaD"/>
    <property type="match status" value="1"/>
</dbReference>
<dbReference type="EMBL" id="FNET01000024">
    <property type="protein sequence ID" value="SDM64442.1"/>
    <property type="molecule type" value="Genomic_DNA"/>
</dbReference>
<reference evidence="4" key="1">
    <citation type="submission" date="2016-10" db="EMBL/GenBank/DDBJ databases">
        <authorList>
            <person name="Varghese N."/>
            <person name="Submissions S."/>
        </authorList>
    </citation>
    <scope>NUCLEOTIDE SEQUENCE [LARGE SCALE GENOMIC DNA]</scope>
    <source>
        <strain evidence="4">DSM 44796</strain>
    </source>
</reference>
<gene>
    <name evidence="3" type="ORF">SAMN04488074_124122</name>
</gene>
<protein>
    <submittedName>
        <fullName evidence="3">Phospholipid/cholesterol/gamma-HCH transport system substrate-binding protein</fullName>
    </submittedName>
</protein>
<feature type="domain" description="Mce/MlaD" evidence="1">
    <location>
        <begin position="38"/>
        <end position="113"/>
    </location>
</feature>
<organism evidence="3 4">
    <name type="scientific">Lentzea albidocapillata subsp. violacea</name>
    <dbReference type="NCBI Taxonomy" id="128104"/>
    <lineage>
        <taxon>Bacteria</taxon>
        <taxon>Bacillati</taxon>
        <taxon>Actinomycetota</taxon>
        <taxon>Actinomycetes</taxon>
        <taxon>Pseudonocardiales</taxon>
        <taxon>Pseudonocardiaceae</taxon>
        <taxon>Lentzea</taxon>
    </lineage>
</organism>
<proteinExistence type="predicted"/>
<dbReference type="Pfam" id="PF11887">
    <property type="entry name" value="Mce4_CUP1"/>
    <property type="match status" value="1"/>
</dbReference>
<evidence type="ECO:0000313" key="3">
    <source>
        <dbReference type="EMBL" id="SDM64442.1"/>
    </source>
</evidence>
<dbReference type="InterPro" id="IPR005693">
    <property type="entry name" value="Mce"/>
</dbReference>
<sequence>MKGLLAPLLKLIAFAVVTILATSLLAVTIANVNLASATEYKAQFTDVTALNEGDDIRIAGVRVGQVDGIRVVDRKTAEVAFSIDGDRKLPEAVTATIKYRNLVGQRYIALESGTGDTRAVLAEGGTIPLERTKAALDLTVLFNGFKPLFQALSPEDVNKLSFEIIQVLQGEGSTIDSLLQHTASLTSTLAGKDKVIGEVVDNLNTALETVNSRDEDFNNLVITLQTLVSGLAQDRQPIGEAITALGDLTQATSGLLEQGREPLKNDIAQLGIVSKTLGDNEVLVDGMLQRLPNKLETITRTATYGSWFNFFLCEGTGQIAVPPVIPDPIPITALPVTQQRCRR</sequence>
<dbReference type="Proteomes" id="UP000199682">
    <property type="component" value="Unassembled WGS sequence"/>
</dbReference>
<name>A0A1G9UWY4_9PSEU</name>
<dbReference type="InterPro" id="IPR052336">
    <property type="entry name" value="MlaD_Phospholipid_Transporter"/>
</dbReference>
<dbReference type="InterPro" id="IPR003399">
    <property type="entry name" value="Mce/MlaD"/>
</dbReference>
<dbReference type="RefSeq" id="WP_090013320.1">
    <property type="nucleotide sequence ID" value="NZ_FNET01000024.1"/>
</dbReference>
<dbReference type="InterPro" id="IPR024516">
    <property type="entry name" value="Mce_C"/>
</dbReference>
<feature type="domain" description="Mammalian cell entry C-terminal" evidence="2">
    <location>
        <begin position="119"/>
        <end position="291"/>
    </location>
</feature>
<evidence type="ECO:0000259" key="1">
    <source>
        <dbReference type="Pfam" id="PF02470"/>
    </source>
</evidence>
<dbReference type="GO" id="GO:0005576">
    <property type="term" value="C:extracellular region"/>
    <property type="evidence" value="ECO:0007669"/>
    <property type="project" value="TreeGrafter"/>
</dbReference>
<accession>A0A1G9UWY4</accession>